<keyword evidence="1" id="KW-0812">Transmembrane</keyword>
<proteinExistence type="predicted"/>
<feature type="transmembrane region" description="Helical" evidence="1">
    <location>
        <begin position="32"/>
        <end position="51"/>
    </location>
</feature>
<comment type="caution">
    <text evidence="2">The sequence shown here is derived from an EMBL/GenBank/DDBJ whole genome shotgun (WGS) entry which is preliminary data.</text>
</comment>
<keyword evidence="1" id="KW-0472">Membrane</keyword>
<dbReference type="AlphaFoldDB" id="A0A084SP84"/>
<organism evidence="2 3">
    <name type="scientific">Archangium violaceum Cb vi76</name>
    <dbReference type="NCBI Taxonomy" id="1406225"/>
    <lineage>
        <taxon>Bacteria</taxon>
        <taxon>Pseudomonadati</taxon>
        <taxon>Myxococcota</taxon>
        <taxon>Myxococcia</taxon>
        <taxon>Myxococcales</taxon>
        <taxon>Cystobacterineae</taxon>
        <taxon>Archangiaceae</taxon>
        <taxon>Archangium</taxon>
    </lineage>
</organism>
<gene>
    <name evidence="2" type="ORF">Q664_30380</name>
</gene>
<feature type="transmembrane region" description="Helical" evidence="1">
    <location>
        <begin position="63"/>
        <end position="84"/>
    </location>
</feature>
<protein>
    <submittedName>
        <fullName evidence="2">Uncharacterized protein</fullName>
    </submittedName>
</protein>
<evidence type="ECO:0000313" key="3">
    <source>
        <dbReference type="Proteomes" id="UP000028547"/>
    </source>
</evidence>
<sequence>MGFIHGLTGAAAVLLLLPAAVASSPVWQALYIGGFVVGSTVAMAGLTAALSAGTSAMPKPEALLRHVPAVASFGSVMLGGWWMVA</sequence>
<reference evidence="2 3" key="1">
    <citation type="submission" date="2014-07" db="EMBL/GenBank/DDBJ databases">
        <title>Draft Genome Sequence of Gephyronic Acid Producer, Cystobacter violaceus Strain Cb vi76.</title>
        <authorList>
            <person name="Stevens D.C."/>
            <person name="Young J."/>
            <person name="Carmichael R."/>
            <person name="Tan J."/>
            <person name="Taylor R.E."/>
        </authorList>
    </citation>
    <scope>NUCLEOTIDE SEQUENCE [LARGE SCALE GENOMIC DNA]</scope>
    <source>
        <strain evidence="2 3">Cb vi76</strain>
    </source>
</reference>
<evidence type="ECO:0000313" key="2">
    <source>
        <dbReference type="EMBL" id="KFA90269.1"/>
    </source>
</evidence>
<dbReference type="Proteomes" id="UP000028547">
    <property type="component" value="Unassembled WGS sequence"/>
</dbReference>
<accession>A0A084SP84</accession>
<name>A0A084SP84_9BACT</name>
<dbReference type="EMBL" id="JPMI01000220">
    <property type="protein sequence ID" value="KFA90269.1"/>
    <property type="molecule type" value="Genomic_DNA"/>
</dbReference>
<keyword evidence="1" id="KW-1133">Transmembrane helix</keyword>
<evidence type="ECO:0000256" key="1">
    <source>
        <dbReference type="SAM" id="Phobius"/>
    </source>
</evidence>